<dbReference type="PANTHER" id="PTHR43818">
    <property type="entry name" value="BCDNA.GH03377"/>
    <property type="match status" value="1"/>
</dbReference>
<evidence type="ECO:0000259" key="3">
    <source>
        <dbReference type="Pfam" id="PF22725"/>
    </source>
</evidence>
<evidence type="ECO:0000259" key="2">
    <source>
        <dbReference type="Pfam" id="PF01408"/>
    </source>
</evidence>
<dbReference type="InterPro" id="IPR000683">
    <property type="entry name" value="Gfo/Idh/MocA-like_OxRdtase_N"/>
</dbReference>
<dbReference type="Proteomes" id="UP001163821">
    <property type="component" value="Unassembled WGS sequence"/>
</dbReference>
<evidence type="ECO:0000313" key="5">
    <source>
        <dbReference type="Proteomes" id="UP001163821"/>
    </source>
</evidence>
<protein>
    <submittedName>
        <fullName evidence="4">Gfo/Idh/MocA family oxidoreductase</fullName>
    </submittedName>
</protein>
<feature type="domain" description="GFO/IDH/MocA-like oxidoreductase" evidence="3">
    <location>
        <begin position="128"/>
        <end position="251"/>
    </location>
</feature>
<dbReference type="SUPFAM" id="SSF55347">
    <property type="entry name" value="Glyceraldehyde-3-phosphate dehydrogenase-like, C-terminal domain"/>
    <property type="match status" value="1"/>
</dbReference>
<sequence>MIRGAIIGLGKMGLSHTAIIGANPKVKLAAVCDTSSLVLSAFKKFSQIKTYSDYSKMLDEEPLDFVVIATPTKFHYPIVKSALERGIHTFCEKPFSLTVKEGEELVALVNQKGLVNQVGYHNHFIGTFRELRRLIQTGILGELTHFTGEAYGPVVTREKGGTWRSKPEEGGGCLYDYASHVLNLIQEIIGRPVKSSGILLKSIYSKGVDDAVYALLTLNDGTSGVLSVNWSDETYRKMSTSITVMGKKGKLICDATELKIYLKEAAPHEGLDKGWTTKYITDLAIPVDFYLRGEEYSAQLDYFVDSIINRNKAEYNTFEQGLYTDKVIEMLIDNSKNNHHG</sequence>
<comment type="caution">
    <text evidence="4">The sequence shown here is derived from an EMBL/GenBank/DDBJ whole genome shotgun (WGS) entry which is preliminary data.</text>
</comment>
<keyword evidence="1" id="KW-0560">Oxidoreductase</keyword>
<dbReference type="InterPro" id="IPR055170">
    <property type="entry name" value="GFO_IDH_MocA-like_dom"/>
</dbReference>
<dbReference type="InterPro" id="IPR050463">
    <property type="entry name" value="Gfo/Idh/MocA_oxidrdct_glycsds"/>
</dbReference>
<dbReference type="GO" id="GO:0016491">
    <property type="term" value="F:oxidoreductase activity"/>
    <property type="evidence" value="ECO:0007669"/>
    <property type="project" value="UniProtKB-KW"/>
</dbReference>
<dbReference type="EMBL" id="JAPAAF010000013">
    <property type="protein sequence ID" value="MCW0483177.1"/>
    <property type="molecule type" value="Genomic_DNA"/>
</dbReference>
<reference evidence="4" key="1">
    <citation type="submission" date="2022-10" db="EMBL/GenBank/DDBJ databases">
        <title>Gaoshiqiia sediminis gen. nov., sp. nov., isolated from coastal sediment.</title>
        <authorList>
            <person name="Yu W.X."/>
            <person name="Mu D.S."/>
            <person name="Du J.Z."/>
            <person name="Liang Y.Q."/>
        </authorList>
    </citation>
    <scope>NUCLEOTIDE SEQUENCE</scope>
    <source>
        <strain evidence="4">A06</strain>
    </source>
</reference>
<dbReference type="Gene3D" id="3.40.50.720">
    <property type="entry name" value="NAD(P)-binding Rossmann-like Domain"/>
    <property type="match status" value="1"/>
</dbReference>
<dbReference type="Pfam" id="PF22725">
    <property type="entry name" value="GFO_IDH_MocA_C3"/>
    <property type="match status" value="1"/>
</dbReference>
<dbReference type="RefSeq" id="WP_282591779.1">
    <property type="nucleotide sequence ID" value="NZ_JAPAAF010000013.1"/>
</dbReference>
<dbReference type="Pfam" id="PF01408">
    <property type="entry name" value="GFO_IDH_MocA"/>
    <property type="match status" value="1"/>
</dbReference>
<dbReference type="GO" id="GO:0000166">
    <property type="term" value="F:nucleotide binding"/>
    <property type="evidence" value="ECO:0007669"/>
    <property type="project" value="InterPro"/>
</dbReference>
<dbReference type="InterPro" id="IPR036291">
    <property type="entry name" value="NAD(P)-bd_dom_sf"/>
</dbReference>
<dbReference type="PANTHER" id="PTHR43818:SF11">
    <property type="entry name" value="BCDNA.GH03377"/>
    <property type="match status" value="1"/>
</dbReference>
<dbReference type="Gene3D" id="3.30.360.10">
    <property type="entry name" value="Dihydrodipicolinate Reductase, domain 2"/>
    <property type="match status" value="1"/>
</dbReference>
<gene>
    <name evidence="4" type="ORF">N2K84_10580</name>
</gene>
<dbReference type="SUPFAM" id="SSF51735">
    <property type="entry name" value="NAD(P)-binding Rossmann-fold domains"/>
    <property type="match status" value="1"/>
</dbReference>
<organism evidence="4 5">
    <name type="scientific">Gaoshiqia sediminis</name>
    <dbReference type="NCBI Taxonomy" id="2986998"/>
    <lineage>
        <taxon>Bacteria</taxon>
        <taxon>Pseudomonadati</taxon>
        <taxon>Bacteroidota</taxon>
        <taxon>Bacteroidia</taxon>
        <taxon>Marinilabiliales</taxon>
        <taxon>Prolixibacteraceae</taxon>
        <taxon>Gaoshiqia</taxon>
    </lineage>
</organism>
<name>A0AA41YD92_9BACT</name>
<evidence type="ECO:0000256" key="1">
    <source>
        <dbReference type="ARBA" id="ARBA00023002"/>
    </source>
</evidence>
<feature type="domain" description="Gfo/Idh/MocA-like oxidoreductase N-terminal" evidence="2">
    <location>
        <begin position="3"/>
        <end position="120"/>
    </location>
</feature>
<accession>A0AA41YD92</accession>
<keyword evidence="5" id="KW-1185">Reference proteome</keyword>
<evidence type="ECO:0000313" key="4">
    <source>
        <dbReference type="EMBL" id="MCW0483177.1"/>
    </source>
</evidence>
<dbReference type="AlphaFoldDB" id="A0AA41YD92"/>
<proteinExistence type="predicted"/>